<name>A0A1J4K9V8_9EUKA</name>
<dbReference type="GO" id="GO:0005856">
    <property type="term" value="C:cytoskeleton"/>
    <property type="evidence" value="ECO:0007669"/>
    <property type="project" value="TreeGrafter"/>
</dbReference>
<comment type="catalytic activity">
    <reaction evidence="2">
        <text>L-threonyl-[protein] + ATP = O-phospho-L-threonyl-[protein] + ADP + H(+)</text>
        <dbReference type="Rhea" id="RHEA:46608"/>
        <dbReference type="Rhea" id="RHEA-COMP:11060"/>
        <dbReference type="Rhea" id="RHEA-COMP:11605"/>
        <dbReference type="ChEBI" id="CHEBI:15378"/>
        <dbReference type="ChEBI" id="CHEBI:30013"/>
        <dbReference type="ChEBI" id="CHEBI:30616"/>
        <dbReference type="ChEBI" id="CHEBI:61977"/>
        <dbReference type="ChEBI" id="CHEBI:456216"/>
        <dbReference type="EC" id="2.7.11.1"/>
    </reaction>
</comment>
<dbReference type="EMBL" id="MLAK01000680">
    <property type="protein sequence ID" value="OHT08011.1"/>
    <property type="molecule type" value="Genomic_DNA"/>
</dbReference>
<accession>A0A1J4K9V8</accession>
<feature type="coiled-coil region" evidence="4">
    <location>
        <begin position="555"/>
        <end position="788"/>
    </location>
</feature>
<reference evidence="5" key="1">
    <citation type="submission" date="2016-10" db="EMBL/GenBank/DDBJ databases">
        <authorList>
            <person name="Benchimol M."/>
            <person name="Almeida L.G."/>
            <person name="Vasconcelos A.T."/>
            <person name="Perreira-Neves A."/>
            <person name="Rosa I.A."/>
            <person name="Tasca T."/>
            <person name="Bogo M.R."/>
            <person name="de Souza W."/>
        </authorList>
    </citation>
    <scope>NUCLEOTIDE SEQUENCE [LARGE SCALE GENOMIC DNA]</scope>
    <source>
        <strain evidence="5">K</strain>
    </source>
</reference>
<dbReference type="RefSeq" id="XP_068361147.1">
    <property type="nucleotide sequence ID" value="XM_068503265.1"/>
</dbReference>
<dbReference type="SUPFAM" id="SSF48371">
    <property type="entry name" value="ARM repeat"/>
    <property type="match status" value="1"/>
</dbReference>
<keyword evidence="4" id="KW-0175">Coiled coil</keyword>
<dbReference type="VEuPathDB" id="TrichDB:TRFO_23631"/>
<protein>
    <submittedName>
        <fullName evidence="5">Uncharacterized protein</fullName>
    </submittedName>
</protein>
<dbReference type="GeneID" id="94837969"/>
<dbReference type="InterPro" id="IPR016024">
    <property type="entry name" value="ARM-type_fold"/>
</dbReference>
<sequence length="813" mass="92420">MSVDLRYICQSLIANKSNLLEYDAIVEQFISSVSIDSIFLASLANDPSFPTFVQCLMFSLTRVPIPSNAEGKASKRVLNIIQFLTQIAYLSPDISRIISANMCSDSILNNFFKKASEDTNGRKVDPARHLPFLKFVTILALESDMFISSTESIGYFYTVATDLFKSPDVAKWAIASVTALVKNSPIAASFIKSTHNFAKLRTMLASLLSSDDPAVVISSLSLLVMLFPASISPNTSVKASVNAIGALENFPPSMHLISWIILELYESSPLNAENIWTLLQIAMRGDNRAFVIYNLLIDLPSQHLMIVDVMQSMNCLFALINSLLDAEDGFVAIAGCSFLYTIFHDSNDFVFSEDVVEPFTKALRLVLAMRKFAQSERREAAVLLLRFMVRARESITHVIRILQENEQSLFLDFQRQIELNNSFLSVVYFLFLYESSHFLAHWRQKLIALVIDSQFPALLVHVISESRNRRAIGDALRSSQILADGMKNDIIYETSPMFDSIVSGYLLLNQKRYEDNRKERSNSVQLQDELFSKIMALEVERDCCEKEISTIKESLDQSSAMIQDEQIQRKNMDEENAQLKKSLAASKFRTKKLSEQVKELEGANIALSQQLESMKKNASSASIRESDVRAKINCITQLETSLHKSEETVTKLQNQIKQLKTAAENDRKQSEKYKQKIAKMKKSKFSQRHQANNLANNINELEHEKNELQKALSQYDKEMKNLIAYKDKLEKAKEDADIAMHNLKLEMERVQKNRDEIVAKAEMRIQKVDDLQDKINLLEDQNREFQMLVKLIHKTTHPNQALPQTILSFMKTA</sequence>
<dbReference type="PANTHER" id="PTHR22988:SF71">
    <property type="entry name" value="CITRON RHO-INTERACTING KINASE"/>
    <property type="match status" value="1"/>
</dbReference>
<keyword evidence="1" id="KW-0597">Phosphoprotein</keyword>
<dbReference type="AlphaFoldDB" id="A0A1J4K9V8"/>
<comment type="catalytic activity">
    <reaction evidence="3">
        <text>L-seryl-[protein] + ATP = O-phospho-L-seryl-[protein] + ADP + H(+)</text>
        <dbReference type="Rhea" id="RHEA:17989"/>
        <dbReference type="Rhea" id="RHEA-COMP:9863"/>
        <dbReference type="Rhea" id="RHEA-COMP:11604"/>
        <dbReference type="ChEBI" id="CHEBI:15378"/>
        <dbReference type="ChEBI" id="CHEBI:29999"/>
        <dbReference type="ChEBI" id="CHEBI:30616"/>
        <dbReference type="ChEBI" id="CHEBI:83421"/>
        <dbReference type="ChEBI" id="CHEBI:456216"/>
        <dbReference type="EC" id="2.7.11.1"/>
    </reaction>
</comment>
<evidence type="ECO:0000313" key="6">
    <source>
        <dbReference type="Proteomes" id="UP000179807"/>
    </source>
</evidence>
<organism evidence="5 6">
    <name type="scientific">Tritrichomonas foetus</name>
    <dbReference type="NCBI Taxonomy" id="1144522"/>
    <lineage>
        <taxon>Eukaryota</taxon>
        <taxon>Metamonada</taxon>
        <taxon>Parabasalia</taxon>
        <taxon>Tritrichomonadida</taxon>
        <taxon>Tritrichomonadidae</taxon>
        <taxon>Tritrichomonas</taxon>
    </lineage>
</organism>
<evidence type="ECO:0000256" key="1">
    <source>
        <dbReference type="ARBA" id="ARBA00022553"/>
    </source>
</evidence>
<dbReference type="GO" id="GO:0004674">
    <property type="term" value="F:protein serine/threonine kinase activity"/>
    <property type="evidence" value="ECO:0007669"/>
    <property type="project" value="UniProtKB-EC"/>
</dbReference>
<evidence type="ECO:0000313" key="5">
    <source>
        <dbReference type="EMBL" id="OHT08011.1"/>
    </source>
</evidence>
<evidence type="ECO:0000256" key="4">
    <source>
        <dbReference type="SAM" id="Coils"/>
    </source>
</evidence>
<evidence type="ECO:0000256" key="2">
    <source>
        <dbReference type="ARBA" id="ARBA00047899"/>
    </source>
</evidence>
<dbReference type="PANTHER" id="PTHR22988">
    <property type="entry name" value="MYOTONIC DYSTROPHY S/T KINASE-RELATED"/>
    <property type="match status" value="1"/>
</dbReference>
<dbReference type="GO" id="GO:0005737">
    <property type="term" value="C:cytoplasm"/>
    <property type="evidence" value="ECO:0007669"/>
    <property type="project" value="TreeGrafter"/>
</dbReference>
<dbReference type="InterPro" id="IPR050839">
    <property type="entry name" value="Rho-assoc_Ser/Thr_Kinase"/>
</dbReference>
<dbReference type="Proteomes" id="UP000179807">
    <property type="component" value="Unassembled WGS sequence"/>
</dbReference>
<evidence type="ECO:0000256" key="3">
    <source>
        <dbReference type="ARBA" id="ARBA00048679"/>
    </source>
</evidence>
<keyword evidence="6" id="KW-1185">Reference proteome</keyword>
<proteinExistence type="predicted"/>
<dbReference type="GO" id="GO:0031032">
    <property type="term" value="P:actomyosin structure organization"/>
    <property type="evidence" value="ECO:0007669"/>
    <property type="project" value="TreeGrafter"/>
</dbReference>
<comment type="caution">
    <text evidence="5">The sequence shown here is derived from an EMBL/GenBank/DDBJ whole genome shotgun (WGS) entry which is preliminary data.</text>
</comment>
<gene>
    <name evidence="5" type="ORF">TRFO_23631</name>
</gene>
<dbReference type="OrthoDB" id="10533558at2759"/>